<evidence type="ECO:0000313" key="2">
    <source>
        <dbReference type="Proteomes" id="UP000531561"/>
    </source>
</evidence>
<dbReference type="Proteomes" id="UP000531561">
    <property type="component" value="Unassembled WGS sequence"/>
</dbReference>
<organism evidence="1 2">
    <name type="scientific">Botrytis fragariae</name>
    <dbReference type="NCBI Taxonomy" id="1964551"/>
    <lineage>
        <taxon>Eukaryota</taxon>
        <taxon>Fungi</taxon>
        <taxon>Dikarya</taxon>
        <taxon>Ascomycota</taxon>
        <taxon>Pezizomycotina</taxon>
        <taxon>Leotiomycetes</taxon>
        <taxon>Helotiales</taxon>
        <taxon>Sclerotiniaceae</taxon>
        <taxon>Botrytis</taxon>
    </lineage>
</organism>
<comment type="caution">
    <text evidence="1">The sequence shown here is derived from an EMBL/GenBank/DDBJ whole genome shotgun (WGS) entry which is preliminary data.</text>
</comment>
<sequence length="187" mass="22011">MVGNGRPAVTRYQRGIINEVSWLSDEGTSDFKVHKFLRGTWAGRRFEKRVTFERTQALVKQKVEEICEQMKYDIIKGYFEKIRNSETEGSGRVKKIGQKRKREFPRPPGTMMNSKRGVSISRYILIDWKSFALSRLKILLSTTPDTHMILMKDGWIMHHGTSIDNNMFRVNLSFLFNLHSEMRKFHH</sequence>
<protein>
    <submittedName>
        <fullName evidence="1">Uncharacterized protein</fullName>
    </submittedName>
</protein>
<proteinExistence type="predicted"/>
<dbReference type="GeneID" id="59256629"/>
<gene>
    <name evidence="1" type="ORF">Bfra_002519</name>
</gene>
<accession>A0A8H6EL17</accession>
<evidence type="ECO:0000313" key="1">
    <source>
        <dbReference type="EMBL" id="KAF5876119.1"/>
    </source>
</evidence>
<dbReference type="AlphaFoldDB" id="A0A8H6EL17"/>
<dbReference type="RefSeq" id="XP_037195065.1">
    <property type="nucleotide sequence ID" value="XM_037332937.1"/>
</dbReference>
<name>A0A8H6EL17_9HELO</name>
<dbReference type="EMBL" id="JABFCT010000004">
    <property type="protein sequence ID" value="KAF5876119.1"/>
    <property type="molecule type" value="Genomic_DNA"/>
</dbReference>
<reference evidence="1 2" key="1">
    <citation type="journal article" date="2020" name="Phytopathology">
        <title>A high-quality genome resource of Botrytis fragariae, a new and rapidly spreading fungal pathogen causing strawberry gray mold in the U.S.A.</title>
        <authorList>
            <person name="Wu Y."/>
            <person name="Saski C.A."/>
            <person name="Schnabel G."/>
            <person name="Xiao S."/>
            <person name="Hu M."/>
        </authorList>
    </citation>
    <scope>NUCLEOTIDE SEQUENCE [LARGE SCALE GENOMIC DNA]</scope>
    <source>
        <strain evidence="1 2">BVB16</strain>
    </source>
</reference>
<dbReference type="OrthoDB" id="3557362at2759"/>
<keyword evidence="2" id="KW-1185">Reference proteome</keyword>